<protein>
    <submittedName>
        <fullName evidence="2">Uncharacterized protein</fullName>
    </submittedName>
</protein>
<gene>
    <name evidence="2" type="ORF">IPOD504_LOCUS5045</name>
</gene>
<dbReference type="Proteomes" id="UP000837857">
    <property type="component" value="Chromosome 16"/>
</dbReference>
<reference evidence="2" key="1">
    <citation type="submission" date="2022-03" db="EMBL/GenBank/DDBJ databases">
        <authorList>
            <person name="Martin H S."/>
        </authorList>
    </citation>
    <scope>NUCLEOTIDE SEQUENCE</scope>
</reference>
<feature type="compositionally biased region" description="Basic and acidic residues" evidence="1">
    <location>
        <begin position="229"/>
        <end position="238"/>
    </location>
</feature>
<dbReference type="EMBL" id="OW152828">
    <property type="protein sequence ID" value="CAH2045380.1"/>
    <property type="molecule type" value="Genomic_DNA"/>
</dbReference>
<evidence type="ECO:0000313" key="3">
    <source>
        <dbReference type="Proteomes" id="UP000837857"/>
    </source>
</evidence>
<organism evidence="2 3">
    <name type="scientific">Iphiclides podalirius</name>
    <name type="common">scarce swallowtail</name>
    <dbReference type="NCBI Taxonomy" id="110791"/>
    <lineage>
        <taxon>Eukaryota</taxon>
        <taxon>Metazoa</taxon>
        <taxon>Ecdysozoa</taxon>
        <taxon>Arthropoda</taxon>
        <taxon>Hexapoda</taxon>
        <taxon>Insecta</taxon>
        <taxon>Pterygota</taxon>
        <taxon>Neoptera</taxon>
        <taxon>Endopterygota</taxon>
        <taxon>Lepidoptera</taxon>
        <taxon>Glossata</taxon>
        <taxon>Ditrysia</taxon>
        <taxon>Papilionoidea</taxon>
        <taxon>Papilionidae</taxon>
        <taxon>Papilioninae</taxon>
        <taxon>Iphiclides</taxon>
    </lineage>
</organism>
<feature type="region of interest" description="Disordered" evidence="1">
    <location>
        <begin position="212"/>
        <end position="238"/>
    </location>
</feature>
<proteinExistence type="predicted"/>
<evidence type="ECO:0000256" key="1">
    <source>
        <dbReference type="SAM" id="MobiDB-lite"/>
    </source>
</evidence>
<name>A0ABN8I3M0_9NEOP</name>
<feature type="region of interest" description="Disordered" evidence="1">
    <location>
        <begin position="49"/>
        <end position="99"/>
    </location>
</feature>
<evidence type="ECO:0000313" key="2">
    <source>
        <dbReference type="EMBL" id="CAH2045380.1"/>
    </source>
</evidence>
<feature type="compositionally biased region" description="Polar residues" evidence="1">
    <location>
        <begin position="215"/>
        <end position="225"/>
    </location>
</feature>
<keyword evidence="3" id="KW-1185">Reference proteome</keyword>
<sequence length="306" mass="33494">MCYLGRLSGPYRLVFSRLEAISGARRGAARDAARGGLAVDWRTPPNAYAQARRNARAEKSPRGKAAPASISRCGREDSRNAGSALRPATRVRTRRRTLAPGGIITDRAIPPAASPTRASSGAARVLCITHSRVTGWRFGDHTGHCASTYRVSSRFVAVIPGRCGGASVRYSDPCATKRSMGRRRSVRHLRYRRDIDGIGIWPRARAHFEEPPRTSLASGATCSHSGTRRAPEGDEVIGRNADRMADSVMNECAVPVRRTAPGYVALTRAARRRRGSERDGRRSKYRAPWPRPGVFLWAFGFCVNKG</sequence>
<accession>A0ABN8I3M0</accession>
<feature type="non-terminal residue" evidence="2">
    <location>
        <position position="306"/>
    </location>
</feature>